<keyword evidence="3" id="KW-1185">Reference proteome</keyword>
<dbReference type="Proteomes" id="UP000028725">
    <property type="component" value="Unassembled WGS sequence"/>
</dbReference>
<dbReference type="RefSeq" id="WP_044192929.1">
    <property type="nucleotide sequence ID" value="NZ_JMCB01000011.1"/>
</dbReference>
<dbReference type="SUPFAM" id="SSF52540">
    <property type="entry name" value="P-loop containing nucleoside triphosphate hydrolases"/>
    <property type="match status" value="1"/>
</dbReference>
<comment type="caution">
    <text evidence="2">The sequence shown here is derived from an EMBL/GenBank/DDBJ whole genome shotgun (WGS) entry which is preliminary data.</text>
</comment>
<dbReference type="AlphaFoldDB" id="A0A085WEW9"/>
<evidence type="ECO:0000313" key="3">
    <source>
        <dbReference type="Proteomes" id="UP000028725"/>
    </source>
</evidence>
<gene>
    <name evidence="2" type="ORF">DB31_1297</name>
</gene>
<dbReference type="InterPro" id="IPR027417">
    <property type="entry name" value="P-loop_NTPase"/>
</dbReference>
<feature type="region of interest" description="Disordered" evidence="1">
    <location>
        <begin position="483"/>
        <end position="506"/>
    </location>
</feature>
<evidence type="ECO:0000256" key="1">
    <source>
        <dbReference type="SAM" id="MobiDB-lite"/>
    </source>
</evidence>
<sequence>MEHEQGIQELGRFARRLAEDVRTLRASVPFGAEVFARHHTVERLERPVVAVVGAKGVGKSTLLRALDGAGGAPAETEPVAPQSWEWREVELAESPVEERAEVWVLVTSALELLPLKELQQLHGWAERVPDPGLRVVLTRADAVPAEELPALEGRVRQLLAEVLPGRTVPFSGVSGQTGAGVAKLRAELLQALFHVHRDRVMEEVEAWGAAVSDLRALLEMRELAAVKPQTIDQVQTRLDTLLAEEGVRLRGQLDGALEEFLSETEAALPRARRQLTDSLREALVARVRAGMEGLHPRLNQELAEALRGDTGTEMTLALTNRFEAALEAKPRFFDWQSARAVGAVGAMGAALVARMTGRPSGWAVTGGTLLGGLLGGLFGKASTVDNRQALHEQVVEPVLRDTEQRLRQALDASKEDVARLCKLLRQVIQVFSDPKAGTYDVAALKQVVSLAEISQKQLNEELGRFSQKFEAEALLEKLNISWPGTPSRTEAAAAPSGQLPEGTGQG</sequence>
<proteinExistence type="predicted"/>
<reference evidence="2 3" key="1">
    <citation type="submission" date="2014-04" db="EMBL/GenBank/DDBJ databases">
        <title>Genome assembly of Hyalangium minutum DSM 14724.</title>
        <authorList>
            <person name="Sharma G."/>
            <person name="Subramanian S."/>
        </authorList>
    </citation>
    <scope>NUCLEOTIDE SEQUENCE [LARGE SCALE GENOMIC DNA]</scope>
    <source>
        <strain evidence="2 3">DSM 14724</strain>
    </source>
</reference>
<evidence type="ECO:0000313" key="2">
    <source>
        <dbReference type="EMBL" id="KFE66232.1"/>
    </source>
</evidence>
<organism evidence="2 3">
    <name type="scientific">Hyalangium minutum</name>
    <dbReference type="NCBI Taxonomy" id="394096"/>
    <lineage>
        <taxon>Bacteria</taxon>
        <taxon>Pseudomonadati</taxon>
        <taxon>Myxococcota</taxon>
        <taxon>Myxococcia</taxon>
        <taxon>Myxococcales</taxon>
        <taxon>Cystobacterineae</taxon>
        <taxon>Archangiaceae</taxon>
        <taxon>Hyalangium</taxon>
    </lineage>
</organism>
<dbReference type="EMBL" id="JMCB01000011">
    <property type="protein sequence ID" value="KFE66232.1"/>
    <property type="molecule type" value="Genomic_DNA"/>
</dbReference>
<evidence type="ECO:0008006" key="4">
    <source>
        <dbReference type="Google" id="ProtNLM"/>
    </source>
</evidence>
<protein>
    <recommendedName>
        <fullName evidence="4">G domain-containing protein</fullName>
    </recommendedName>
</protein>
<dbReference type="Gene3D" id="3.40.50.300">
    <property type="entry name" value="P-loop containing nucleotide triphosphate hydrolases"/>
    <property type="match status" value="1"/>
</dbReference>
<accession>A0A085WEW9</accession>
<name>A0A085WEW9_9BACT</name>